<proteinExistence type="predicted"/>
<dbReference type="Proteomes" id="UP000509301">
    <property type="component" value="Chromosome"/>
</dbReference>
<protein>
    <submittedName>
        <fullName evidence="1">Type II toxin-antitoxin system VapC family toxin</fullName>
    </submittedName>
</protein>
<accession>A0A6N0NYX0</accession>
<reference evidence="1 2" key="1">
    <citation type="submission" date="2020-02" db="EMBL/GenBank/DDBJ databases">
        <title>Comparative genome analysis reveals the metabolism and evolution of the thermophilic archaeal genus Metallosphaera.</title>
        <authorList>
            <person name="Jiang C."/>
        </authorList>
    </citation>
    <scope>NUCLEOTIDE SEQUENCE [LARGE SCALE GENOMIC DNA]</scope>
    <source>
        <strain evidence="1 2">Ric-A</strain>
    </source>
</reference>
<dbReference type="KEGG" id="mten:GWK48_07730"/>
<dbReference type="AlphaFoldDB" id="A0A6N0NYX0"/>
<dbReference type="GeneID" id="80554084"/>
<name>A0A6N0NYX0_9CREN</name>
<evidence type="ECO:0000313" key="1">
    <source>
        <dbReference type="EMBL" id="QKR00280.1"/>
    </source>
</evidence>
<sequence>MVASKILAELGDRGETTEIRELVGSTALLNNCEIVNGNVKYF</sequence>
<evidence type="ECO:0000313" key="2">
    <source>
        <dbReference type="Proteomes" id="UP000509301"/>
    </source>
</evidence>
<dbReference type="RefSeq" id="WP_281359964.1">
    <property type="nucleotide sequence ID" value="NZ_CP049074.1"/>
</dbReference>
<keyword evidence="2" id="KW-1185">Reference proteome</keyword>
<organism evidence="1 2">
    <name type="scientific">Metallosphaera tengchongensis</name>
    <dbReference type="NCBI Taxonomy" id="1532350"/>
    <lineage>
        <taxon>Archaea</taxon>
        <taxon>Thermoproteota</taxon>
        <taxon>Thermoprotei</taxon>
        <taxon>Sulfolobales</taxon>
        <taxon>Sulfolobaceae</taxon>
        <taxon>Metallosphaera</taxon>
    </lineage>
</organism>
<dbReference type="EMBL" id="CP049074">
    <property type="protein sequence ID" value="QKR00280.1"/>
    <property type="molecule type" value="Genomic_DNA"/>
</dbReference>
<gene>
    <name evidence="1" type="ORF">GWK48_07730</name>
</gene>